<dbReference type="InterPro" id="IPR011032">
    <property type="entry name" value="GroES-like_sf"/>
</dbReference>
<keyword evidence="3" id="KW-0479">Metal-binding</keyword>
<dbReference type="EMBL" id="NIZT01000012">
    <property type="protein sequence ID" value="RBQ23987.1"/>
    <property type="molecule type" value="Genomic_DNA"/>
</dbReference>
<dbReference type="GO" id="GO:0044281">
    <property type="term" value="P:small molecule metabolic process"/>
    <property type="evidence" value="ECO:0007669"/>
    <property type="project" value="UniProtKB-ARBA"/>
</dbReference>
<comment type="caution">
    <text evidence="6">The sequence shown here is derived from an EMBL/GenBank/DDBJ whole genome shotgun (WGS) entry which is preliminary data.</text>
</comment>
<accession>A0A366MD66</accession>
<keyword evidence="7" id="KW-1185">Reference proteome</keyword>
<dbReference type="InterPro" id="IPR036291">
    <property type="entry name" value="NAD(P)-bd_dom_sf"/>
</dbReference>
<dbReference type="PANTHER" id="PTHR42813:SF4">
    <property type="entry name" value="NADP-DEPENDENT ISOPROPANOL DEHYDROGENASE"/>
    <property type="match status" value="1"/>
</dbReference>
<dbReference type="InterPro" id="IPR013154">
    <property type="entry name" value="ADH-like_N"/>
</dbReference>
<dbReference type="Proteomes" id="UP000253099">
    <property type="component" value="Unassembled WGS sequence"/>
</dbReference>
<dbReference type="GO" id="GO:0016616">
    <property type="term" value="F:oxidoreductase activity, acting on the CH-OH group of donors, NAD or NADP as acceptor"/>
    <property type="evidence" value="ECO:0007669"/>
    <property type="project" value="UniProtKB-ARBA"/>
</dbReference>
<dbReference type="Gene3D" id="3.90.180.10">
    <property type="entry name" value="Medium-chain alcohol dehydrogenases, catalytic domain"/>
    <property type="match status" value="1"/>
</dbReference>
<dbReference type="EC" id="1.2.1.76" evidence="6"/>
<gene>
    <name evidence="6" type="ORF">ALNOE001_05340</name>
</gene>
<reference evidence="6 7" key="1">
    <citation type="submission" date="2018-06" db="EMBL/GenBank/DDBJ databases">
        <title>Genomic insight into two independent archaeal endosymbiosis events.</title>
        <authorList>
            <person name="Lind A.E."/>
            <person name="Lewis W.H."/>
            <person name="Spang A."/>
            <person name="Guy L."/>
            <person name="Embley M.T."/>
            <person name="Ettema T.J.G."/>
        </authorList>
    </citation>
    <scope>NUCLEOTIDE SEQUENCE [LARGE SCALE GENOMIC DNA]</scope>
    <source>
        <strain evidence="6">NOE</strain>
    </source>
</reference>
<comment type="similarity">
    <text evidence="2">Belongs to the zinc-containing alcohol dehydrogenase family.</text>
</comment>
<dbReference type="SUPFAM" id="SSF51735">
    <property type="entry name" value="NAD(P)-binding Rossmann-fold domains"/>
    <property type="match status" value="1"/>
</dbReference>
<evidence type="ECO:0000256" key="4">
    <source>
        <dbReference type="ARBA" id="ARBA00022833"/>
    </source>
</evidence>
<feature type="domain" description="Alcohol dehydrogenase-like N-terminal" evidence="5">
    <location>
        <begin position="7"/>
        <end position="81"/>
    </location>
</feature>
<dbReference type="AlphaFoldDB" id="A0A366MD66"/>
<name>A0A366MD66_9EURY</name>
<dbReference type="GO" id="GO:0030554">
    <property type="term" value="F:adenyl nucleotide binding"/>
    <property type="evidence" value="ECO:0007669"/>
    <property type="project" value="UniProtKB-ARBA"/>
</dbReference>
<sequence length="300" mass="32370">MIGDRNDLILGHEALGVVDEVGSEVKDFKPGDRVIVPAITPDWDNEAAQRGCPSQSTGPLGGWKFSNFKDRVFAEYFHVNMADANFAKLPEGMSLEAVVMIPDMLSTGFRGTENATMSMRGTVAVLGIGPVRLSAIAGAKLQRAGKIFVVGTRPKASEVVKEYGATDMISCKEGSTDGEGVDSVIIAGGREDIILDAVRAGKSGSMIYNTNYFGSGGRVPICREVWGFRMADKDLPAGLYPGGRVRMERLADRVSYGRIDPASMATHVFHGFDKTAEALLLMKEKPRDLIKPVVIIDENL</sequence>
<dbReference type="PANTHER" id="PTHR42813">
    <property type="entry name" value="ZINC-TYPE ALCOHOL DEHYDROGENASE-LIKE"/>
    <property type="match status" value="1"/>
</dbReference>
<evidence type="ECO:0000313" key="7">
    <source>
        <dbReference type="Proteomes" id="UP000253099"/>
    </source>
</evidence>
<evidence type="ECO:0000313" key="6">
    <source>
        <dbReference type="EMBL" id="RBQ23987.1"/>
    </source>
</evidence>
<evidence type="ECO:0000256" key="3">
    <source>
        <dbReference type="ARBA" id="ARBA00022723"/>
    </source>
</evidence>
<keyword evidence="4" id="KW-0862">Zinc</keyword>
<evidence type="ECO:0000256" key="1">
    <source>
        <dbReference type="ARBA" id="ARBA00001947"/>
    </source>
</evidence>
<evidence type="ECO:0000256" key="2">
    <source>
        <dbReference type="ARBA" id="ARBA00008072"/>
    </source>
</evidence>
<dbReference type="SUPFAM" id="SSF50129">
    <property type="entry name" value="GroES-like"/>
    <property type="match status" value="1"/>
</dbReference>
<evidence type="ECO:0000259" key="5">
    <source>
        <dbReference type="Pfam" id="PF08240"/>
    </source>
</evidence>
<protein>
    <submittedName>
        <fullName evidence="6">Succinate-semialdehyde dehydrogenase (Acetylating)</fullName>
        <ecNumber evidence="6">1.2.1.76</ecNumber>
    </submittedName>
</protein>
<dbReference type="GO" id="GO:0046872">
    <property type="term" value="F:metal ion binding"/>
    <property type="evidence" value="ECO:0007669"/>
    <property type="project" value="UniProtKB-KW"/>
</dbReference>
<dbReference type="Pfam" id="PF08240">
    <property type="entry name" value="ADH_N"/>
    <property type="match status" value="1"/>
</dbReference>
<keyword evidence="6" id="KW-0560">Oxidoreductase</keyword>
<proteinExistence type="inferred from homology"/>
<organism evidence="6 7">
    <name type="scientific">Candidatus Methanobinarius endosymbioticus</name>
    <dbReference type="NCBI Taxonomy" id="2006182"/>
    <lineage>
        <taxon>Archaea</taxon>
        <taxon>Methanobacteriati</taxon>
        <taxon>Methanobacteriota</taxon>
        <taxon>Methanomada group</taxon>
        <taxon>Methanobacteria</taxon>
        <taxon>Methanobacteriales</taxon>
        <taxon>Methanobacteriaceae</taxon>
        <taxon>Candidatus Methanobinarius</taxon>
    </lineage>
</organism>
<dbReference type="Gene3D" id="3.40.50.720">
    <property type="entry name" value="NAD(P)-binding Rossmann-like Domain"/>
    <property type="match status" value="1"/>
</dbReference>
<dbReference type="GO" id="GO:0043168">
    <property type="term" value="F:anion binding"/>
    <property type="evidence" value="ECO:0007669"/>
    <property type="project" value="UniProtKB-ARBA"/>
</dbReference>
<comment type="cofactor">
    <cofactor evidence="1">
        <name>Zn(2+)</name>
        <dbReference type="ChEBI" id="CHEBI:29105"/>
    </cofactor>
</comment>